<keyword evidence="7" id="KW-1185">Reference proteome</keyword>
<dbReference type="PROSITE" id="PS51257">
    <property type="entry name" value="PROKAR_LIPOPROTEIN"/>
    <property type="match status" value="1"/>
</dbReference>
<evidence type="ECO:0000256" key="2">
    <source>
        <dbReference type="ARBA" id="ARBA00010742"/>
    </source>
</evidence>
<feature type="domain" description="SsuA/THI5-like" evidence="5">
    <location>
        <begin position="49"/>
        <end position="262"/>
    </location>
</feature>
<dbReference type="GO" id="GO:0042597">
    <property type="term" value="C:periplasmic space"/>
    <property type="evidence" value="ECO:0007669"/>
    <property type="project" value="UniProtKB-SubCell"/>
</dbReference>
<dbReference type="InterPro" id="IPR015168">
    <property type="entry name" value="SsuA/THI5"/>
</dbReference>
<dbReference type="PANTHER" id="PTHR30024:SF47">
    <property type="entry name" value="TAURINE-BINDING PERIPLASMIC PROTEIN"/>
    <property type="match status" value="1"/>
</dbReference>
<feature type="signal peptide" evidence="4">
    <location>
        <begin position="1"/>
        <end position="21"/>
    </location>
</feature>
<accession>A0A939P6E2</accession>
<dbReference type="AlphaFoldDB" id="A0A939P6E2"/>
<dbReference type="Proteomes" id="UP000669179">
    <property type="component" value="Unassembled WGS sequence"/>
</dbReference>
<organism evidence="6 7">
    <name type="scientific">Actinomadura barringtoniae</name>
    <dbReference type="NCBI Taxonomy" id="1427535"/>
    <lineage>
        <taxon>Bacteria</taxon>
        <taxon>Bacillati</taxon>
        <taxon>Actinomycetota</taxon>
        <taxon>Actinomycetes</taxon>
        <taxon>Streptosporangiales</taxon>
        <taxon>Thermomonosporaceae</taxon>
        <taxon>Actinomadura</taxon>
    </lineage>
</organism>
<evidence type="ECO:0000256" key="4">
    <source>
        <dbReference type="SAM" id="SignalP"/>
    </source>
</evidence>
<dbReference type="EMBL" id="JAGEOJ010000001">
    <property type="protein sequence ID" value="MBO2446210.1"/>
    <property type="molecule type" value="Genomic_DNA"/>
</dbReference>
<evidence type="ECO:0000259" key="5">
    <source>
        <dbReference type="Pfam" id="PF09084"/>
    </source>
</evidence>
<keyword evidence="3 4" id="KW-0732">Signal</keyword>
<evidence type="ECO:0000313" key="6">
    <source>
        <dbReference type="EMBL" id="MBO2446210.1"/>
    </source>
</evidence>
<dbReference type="PANTHER" id="PTHR30024">
    <property type="entry name" value="ALIPHATIC SULFONATES-BINDING PROTEIN-RELATED"/>
    <property type="match status" value="1"/>
</dbReference>
<proteinExistence type="inferred from homology"/>
<evidence type="ECO:0000256" key="1">
    <source>
        <dbReference type="ARBA" id="ARBA00004418"/>
    </source>
</evidence>
<comment type="subcellular location">
    <subcellularLocation>
        <location evidence="1">Periplasm</location>
    </subcellularLocation>
</comment>
<comment type="similarity">
    <text evidence="2">Belongs to the bacterial solute-binding protein SsuA/TauA family.</text>
</comment>
<sequence length="324" mass="33678">MRVHRSLAASLAVSMALVAGASCGGSDKKSTGPNGLEKSQLTVGVIPIPDSAPVAIASAQGFFKAEGLTVKLETIQGGAPAMQKLLGGGLDVTLTNYVSLFLARSRGNKLEIVANAAQARPHLYDLMVTKTSALKTPADLKGKRIAVNTLKNVGELSVVSTLKAQGVDPKDVKFVEYPFPNMAQAVQKGDVDAAWMTEPFITAGTAKLGMRSIGDTMTGATANLPIAGWAVSDKFAKADPKTVAAFQRAVGKAQRIAASDPTSVQKIMPTYAPIDAATVKAITLPVYPTTVDPAVIQRVPDLMLQYGYLKEKADAKAAIAGTGG</sequence>
<dbReference type="SUPFAM" id="SSF53850">
    <property type="entry name" value="Periplasmic binding protein-like II"/>
    <property type="match status" value="1"/>
</dbReference>
<comment type="caution">
    <text evidence="6">The sequence shown here is derived from an EMBL/GenBank/DDBJ whole genome shotgun (WGS) entry which is preliminary data.</text>
</comment>
<dbReference type="Gene3D" id="3.40.190.10">
    <property type="entry name" value="Periplasmic binding protein-like II"/>
    <property type="match status" value="2"/>
</dbReference>
<evidence type="ECO:0000313" key="7">
    <source>
        <dbReference type="Proteomes" id="UP000669179"/>
    </source>
</evidence>
<dbReference type="Pfam" id="PF09084">
    <property type="entry name" value="NMT1"/>
    <property type="match status" value="1"/>
</dbReference>
<dbReference type="RefSeq" id="WP_208253766.1">
    <property type="nucleotide sequence ID" value="NZ_JAGEOJ010000001.1"/>
</dbReference>
<reference evidence="6" key="1">
    <citation type="submission" date="2021-03" db="EMBL/GenBank/DDBJ databases">
        <authorList>
            <person name="Kanchanasin P."/>
            <person name="Saeng-In P."/>
            <person name="Phongsopitanun W."/>
            <person name="Yuki M."/>
            <person name="Kudo T."/>
            <person name="Ohkuma M."/>
            <person name="Tanasupawat S."/>
        </authorList>
    </citation>
    <scope>NUCLEOTIDE SEQUENCE</scope>
    <source>
        <strain evidence="6">GKU 128</strain>
    </source>
</reference>
<gene>
    <name evidence="6" type="ORF">J4573_03855</name>
</gene>
<name>A0A939P6E2_9ACTN</name>
<feature type="chain" id="PRO_5036906467" evidence="4">
    <location>
        <begin position="22"/>
        <end position="324"/>
    </location>
</feature>
<evidence type="ECO:0000256" key="3">
    <source>
        <dbReference type="ARBA" id="ARBA00022729"/>
    </source>
</evidence>
<protein>
    <submittedName>
        <fullName evidence="6">ABC transporter substrate-binding protein</fullName>
    </submittedName>
</protein>